<gene>
    <name evidence="1" type="ORF">EAY46_25620</name>
</gene>
<comment type="caution">
    <text evidence="1">The sequence shown here is derived from an EMBL/GenBank/DDBJ whole genome shotgun (WGS) entry which is preliminary data.</text>
</comment>
<evidence type="ECO:0000313" key="1">
    <source>
        <dbReference type="EMBL" id="MBF4376363.1"/>
    </source>
</evidence>
<organism evidence="1 2">
    <name type="scientific">Vibrio anguillarum</name>
    <name type="common">Listonella anguillarum</name>
    <dbReference type="NCBI Taxonomy" id="55601"/>
    <lineage>
        <taxon>Bacteria</taxon>
        <taxon>Pseudomonadati</taxon>
        <taxon>Pseudomonadota</taxon>
        <taxon>Gammaproteobacteria</taxon>
        <taxon>Vibrionales</taxon>
        <taxon>Vibrionaceae</taxon>
        <taxon>Vibrio</taxon>
    </lineage>
</organism>
<proteinExistence type="predicted"/>
<evidence type="ECO:0000313" key="2">
    <source>
        <dbReference type="Proteomes" id="UP000726136"/>
    </source>
</evidence>
<dbReference type="Proteomes" id="UP000726136">
    <property type="component" value="Unassembled WGS sequence"/>
</dbReference>
<accession>A0ABR9ZD23</accession>
<feature type="non-terminal residue" evidence="1">
    <location>
        <position position="1"/>
    </location>
</feature>
<sequence length="79" mass="8981">YSYKQSIRDKATNAVKFEPRLAELRVDRAAIDEAFEQMVKDNDLDDDEKMALSKRAGRLAIMLKAPKRMAAVSEDIANH</sequence>
<feature type="non-terminal residue" evidence="1">
    <location>
        <position position="79"/>
    </location>
</feature>
<name>A0ABR9ZD23_VIBAN</name>
<dbReference type="RefSeq" id="WP_194664672.1">
    <property type="nucleotide sequence ID" value="NZ_RDPI01000746.1"/>
</dbReference>
<keyword evidence="2" id="KW-1185">Reference proteome</keyword>
<reference evidence="1 2" key="1">
    <citation type="journal article" date="2021" name="PeerJ">
        <title>Analysis of 44 Vibrio anguillarum genomes reveals high genetic diversity.</title>
        <authorList>
            <person name="Hansen M.J."/>
            <person name="Dalsgaard I."/>
        </authorList>
    </citation>
    <scope>NUCLEOTIDE SEQUENCE [LARGE SCALE GENOMIC DNA]</scope>
    <source>
        <strain evidence="1 2">040915-1/1B</strain>
    </source>
</reference>
<dbReference type="EMBL" id="RDPI01000746">
    <property type="protein sequence ID" value="MBF4376363.1"/>
    <property type="molecule type" value="Genomic_DNA"/>
</dbReference>
<protein>
    <submittedName>
        <fullName evidence="1">Uncharacterized protein</fullName>
    </submittedName>
</protein>